<organism evidence="7 8">
    <name type="scientific">Natronocella acetinitrilica</name>
    <dbReference type="NCBI Taxonomy" id="414046"/>
    <lineage>
        <taxon>Bacteria</taxon>
        <taxon>Pseudomonadati</taxon>
        <taxon>Pseudomonadota</taxon>
        <taxon>Gammaproteobacteria</taxon>
        <taxon>Chromatiales</taxon>
        <taxon>Ectothiorhodospiraceae</taxon>
        <taxon>Natronocella</taxon>
    </lineage>
</organism>
<dbReference type="CDD" id="cd06581">
    <property type="entry name" value="TM_PBP1_LivM_like"/>
    <property type="match status" value="1"/>
</dbReference>
<comment type="caution">
    <text evidence="7">The sequence shown here is derived from an EMBL/GenBank/DDBJ whole genome shotgun (WGS) entry which is preliminary data.</text>
</comment>
<proteinExistence type="predicted"/>
<feature type="transmembrane region" description="Helical" evidence="6">
    <location>
        <begin position="211"/>
        <end position="232"/>
    </location>
</feature>
<evidence type="ECO:0000256" key="5">
    <source>
        <dbReference type="ARBA" id="ARBA00023136"/>
    </source>
</evidence>
<feature type="transmembrane region" description="Helical" evidence="6">
    <location>
        <begin position="124"/>
        <end position="142"/>
    </location>
</feature>
<feature type="transmembrane region" description="Helical" evidence="6">
    <location>
        <begin position="12"/>
        <end position="34"/>
    </location>
</feature>
<feature type="transmembrane region" description="Helical" evidence="6">
    <location>
        <begin position="287"/>
        <end position="304"/>
    </location>
</feature>
<dbReference type="PANTHER" id="PTHR30482">
    <property type="entry name" value="HIGH-AFFINITY BRANCHED-CHAIN AMINO ACID TRANSPORT SYSTEM PERMEASE"/>
    <property type="match status" value="1"/>
</dbReference>
<dbReference type="Pfam" id="PF02653">
    <property type="entry name" value="BPD_transp_2"/>
    <property type="match status" value="1"/>
</dbReference>
<reference evidence="7" key="1">
    <citation type="submission" date="2022-03" db="EMBL/GenBank/DDBJ databases">
        <title>Genomic Encyclopedia of Type Strains, Phase III (KMG-III): the genomes of soil and plant-associated and newly described type strains.</title>
        <authorList>
            <person name="Whitman W."/>
        </authorList>
    </citation>
    <scope>NUCLEOTIDE SEQUENCE</scope>
    <source>
        <strain evidence="7">ANL 6-2</strain>
    </source>
</reference>
<dbReference type="InterPro" id="IPR043428">
    <property type="entry name" value="LivM-like"/>
</dbReference>
<evidence type="ECO:0000256" key="1">
    <source>
        <dbReference type="ARBA" id="ARBA00004429"/>
    </source>
</evidence>
<dbReference type="InterPro" id="IPR001851">
    <property type="entry name" value="ABC_transp_permease"/>
</dbReference>
<keyword evidence="5 6" id="KW-0472">Membrane</keyword>
<comment type="subcellular location">
    <subcellularLocation>
        <location evidence="1">Cell inner membrane</location>
        <topology evidence="1">Multi-pass membrane protein</topology>
    </subcellularLocation>
</comment>
<keyword evidence="4 6" id="KW-1133">Transmembrane helix</keyword>
<dbReference type="GO" id="GO:0015658">
    <property type="term" value="F:branched-chain amino acid transmembrane transporter activity"/>
    <property type="evidence" value="ECO:0007669"/>
    <property type="project" value="InterPro"/>
</dbReference>
<evidence type="ECO:0000256" key="6">
    <source>
        <dbReference type="SAM" id="Phobius"/>
    </source>
</evidence>
<evidence type="ECO:0000313" key="8">
    <source>
        <dbReference type="Proteomes" id="UP001205843"/>
    </source>
</evidence>
<evidence type="ECO:0000256" key="2">
    <source>
        <dbReference type="ARBA" id="ARBA00022475"/>
    </source>
</evidence>
<feature type="transmembrane region" description="Helical" evidence="6">
    <location>
        <begin position="244"/>
        <end position="275"/>
    </location>
</feature>
<dbReference type="Proteomes" id="UP001205843">
    <property type="component" value="Unassembled WGS sequence"/>
</dbReference>
<protein>
    <submittedName>
        <fullName evidence="7">Branched-chain amino acid transport system permease protein</fullName>
    </submittedName>
</protein>
<sequence length="327" mass="35372">MLTKLRSSAMHMVHTVTGLSPLVYLFAVGSFMLPFVTSDFYLMELVVIAILFALFAASWDILCGYTDQPSFGHALFIGGAGYIAAILNRNFDFSPWVTVPLSASIVAVLGAFIGVLTLRLRGPYFALATIAFSAAFYRLIYIQRPTTGGDEGLTGVDPFTFSVEGDLQITVSVFLVSVILLSAFARSHYGLILRTTRHNEEAAQASGINTAYYKIVGFAVSAFFAGIAGALYTHTHMQITPGMAAGGLSVLVVLMATIGGAGTLVGPILIAALLAYFNQWLRIVEEYRMVLFMGTLVALIYLYPKGLANAPWLKRAPSIRRLLLGRD</sequence>
<feature type="transmembrane region" description="Helical" evidence="6">
    <location>
        <begin position="93"/>
        <end position="117"/>
    </location>
</feature>
<keyword evidence="2" id="KW-1003">Cell membrane</keyword>
<evidence type="ECO:0000313" key="7">
    <source>
        <dbReference type="EMBL" id="MCP1673402.1"/>
    </source>
</evidence>
<evidence type="ECO:0000256" key="4">
    <source>
        <dbReference type="ARBA" id="ARBA00022989"/>
    </source>
</evidence>
<feature type="transmembrane region" description="Helical" evidence="6">
    <location>
        <begin position="71"/>
        <end position="87"/>
    </location>
</feature>
<accession>A0AAE3KES3</accession>
<evidence type="ECO:0000256" key="3">
    <source>
        <dbReference type="ARBA" id="ARBA00022692"/>
    </source>
</evidence>
<gene>
    <name evidence="7" type="ORF">J2T57_000494</name>
</gene>
<feature type="transmembrane region" description="Helical" evidence="6">
    <location>
        <begin position="40"/>
        <end position="59"/>
    </location>
</feature>
<dbReference type="AlphaFoldDB" id="A0AAE3KES3"/>
<keyword evidence="8" id="KW-1185">Reference proteome</keyword>
<feature type="transmembrane region" description="Helical" evidence="6">
    <location>
        <begin position="169"/>
        <end position="191"/>
    </location>
</feature>
<dbReference type="EMBL" id="JALJXV010000001">
    <property type="protein sequence ID" value="MCP1673402.1"/>
    <property type="molecule type" value="Genomic_DNA"/>
</dbReference>
<keyword evidence="3 6" id="KW-0812">Transmembrane</keyword>
<dbReference type="GO" id="GO:0005886">
    <property type="term" value="C:plasma membrane"/>
    <property type="evidence" value="ECO:0007669"/>
    <property type="project" value="UniProtKB-SubCell"/>
</dbReference>
<dbReference type="PANTHER" id="PTHR30482:SF10">
    <property type="entry name" value="HIGH-AFFINITY BRANCHED-CHAIN AMINO ACID TRANSPORT PROTEIN BRAE"/>
    <property type="match status" value="1"/>
</dbReference>
<name>A0AAE3KES3_9GAMM</name>